<accession>A0A0S1XBB3</accession>
<evidence type="ECO:0000313" key="2">
    <source>
        <dbReference type="EMBL" id="ALM75047.1"/>
    </source>
</evidence>
<keyword evidence="1" id="KW-1133">Transmembrane helix</keyword>
<feature type="transmembrane region" description="Helical" evidence="1">
    <location>
        <begin position="66"/>
        <end position="87"/>
    </location>
</feature>
<dbReference type="AlphaFoldDB" id="A0A0S1XBB3"/>
<dbReference type="PATRIC" id="fig|55802.8.peg.1098"/>
<keyword evidence="1" id="KW-0472">Membrane</keyword>
<feature type="transmembrane region" description="Helical" evidence="1">
    <location>
        <begin position="40"/>
        <end position="59"/>
    </location>
</feature>
<evidence type="ECO:0000256" key="1">
    <source>
        <dbReference type="SAM" id="Phobius"/>
    </source>
</evidence>
<proteinExistence type="predicted"/>
<sequence length="121" mass="13267">MNKLQKVFLICGIIEVLLGAVAIYSAYINTRVNPEDFDEAGGTWGQMIVFLGALTLFSIPAYDSKFVVFVILGTAGLIGGMFFYLVIQELLKGGIPYTPFVAHALLFFLAMYGILLSFKKA</sequence>
<organism evidence="2 3">
    <name type="scientific">Thermococcus barophilus</name>
    <dbReference type="NCBI Taxonomy" id="55802"/>
    <lineage>
        <taxon>Archaea</taxon>
        <taxon>Methanobacteriati</taxon>
        <taxon>Methanobacteriota</taxon>
        <taxon>Thermococci</taxon>
        <taxon>Thermococcales</taxon>
        <taxon>Thermococcaceae</taxon>
        <taxon>Thermococcus</taxon>
    </lineage>
</organism>
<reference evidence="2 3" key="1">
    <citation type="journal article" date="2016" name="Genome Announc.">
        <title>Complete genome sequence of the hyperthermophilic and piezophilic archaeon Thermococcus barophilus Ch5, capable of growth at the expense of hydrogenogenesis from carbon monoxide and formate.</title>
        <authorList>
            <person name="Oger P."/>
            <person name="Sokolova T.G."/>
            <person name="Kozhevnikova D.A."/>
            <person name="Taranov E.A."/>
            <person name="Vannier P."/>
            <person name="Lee H.S."/>
            <person name="Kwon K.K."/>
            <person name="Kang S.G."/>
            <person name="Lee J.H."/>
            <person name="Bonch-Osmolovskaya E.A."/>
            <person name="Lebedinsky A.V."/>
        </authorList>
    </citation>
    <scope>NUCLEOTIDE SEQUENCE [LARGE SCALE GENOMIC DNA]</scope>
    <source>
        <strain evidence="3">Ch5</strain>
    </source>
</reference>
<feature type="transmembrane region" description="Helical" evidence="1">
    <location>
        <begin position="99"/>
        <end position="118"/>
    </location>
</feature>
<keyword evidence="1" id="KW-0812">Transmembrane</keyword>
<dbReference type="Proteomes" id="UP000066042">
    <property type="component" value="Chromosome"/>
</dbReference>
<protein>
    <submittedName>
        <fullName evidence="2">Uncharacterized protein</fullName>
    </submittedName>
</protein>
<feature type="transmembrane region" description="Helical" evidence="1">
    <location>
        <begin position="7"/>
        <end position="28"/>
    </location>
</feature>
<dbReference type="STRING" id="55802.TBCH5v1_1107"/>
<evidence type="ECO:0000313" key="3">
    <source>
        <dbReference type="Proteomes" id="UP000066042"/>
    </source>
</evidence>
<gene>
    <name evidence="2" type="ORF">TBCH5v1_1107</name>
</gene>
<name>A0A0S1XBB3_THEBA</name>
<dbReference type="EMBL" id="CP013050">
    <property type="protein sequence ID" value="ALM75047.1"/>
    <property type="molecule type" value="Genomic_DNA"/>
</dbReference>